<keyword evidence="6" id="KW-0812">Transmembrane</keyword>
<feature type="transmembrane region" description="Helical" evidence="6">
    <location>
        <begin position="285"/>
        <end position="310"/>
    </location>
</feature>
<sequence>TPVDGRPQPDDIIAFKALKEAYKFQSKSLIFVLNNIPSKRPPTYEGRFFVLLTKMLNPIPISLEDMFYLDTLNSEDNEKFSATRDRLIHFIAEHHEKEQKLQADIIVRCSELRMLREAMKKQYLEAEENKQALELQIKQMTKEYEAARKAQEKRYQDMIFKLEVAKQQAAQEEKSHEFACVEAETLHKEKKTGLKGQCQQFWEKVEDERGVFKKVEKCCKIVRNELHVKHKSNEDDEQKNLEPQSSIIKNGQERNETLHGDQLNKIPKNHTKPCKKTPNSSLLRAASVGALGAGAGAAAGAVAGGAAGIILGPCGIATAAAAAAGAAMGAAAGVTIGGIGSAIITLYRFRRKRYRRFGYEKPIFGLFQRFDNGNGILSLAEIDRAVIHWYPEFGTNRQAMIRAYKAADWDGSGFIELKEFQRLIDLLYYYNRLSDLFGQLDTNKDKRISFIEFKKGYKLVGQSNIPENHIREEFNRIDTNHGGYILFDEFCIYMAKKQLARNPSA</sequence>
<dbReference type="InterPro" id="IPR039647">
    <property type="entry name" value="EF_hand_pair_protein_CML-like"/>
</dbReference>
<dbReference type="PROSITE" id="PS50222">
    <property type="entry name" value="EF_HAND_2"/>
    <property type="match status" value="3"/>
</dbReference>
<dbReference type="Proteomes" id="UP000663838">
    <property type="component" value="Unassembled WGS sequence"/>
</dbReference>
<feature type="domain" description="EF-hand" evidence="7">
    <location>
        <begin position="395"/>
        <end position="430"/>
    </location>
</feature>
<dbReference type="PROSITE" id="PS00018">
    <property type="entry name" value="EF_HAND_1"/>
    <property type="match status" value="1"/>
</dbReference>
<dbReference type="InterPro" id="IPR011992">
    <property type="entry name" value="EF-hand-dom_pair"/>
</dbReference>
<feature type="transmembrane region" description="Helical" evidence="6">
    <location>
        <begin position="316"/>
        <end position="347"/>
    </location>
</feature>
<protein>
    <recommendedName>
        <fullName evidence="7">EF-hand domain-containing protein</fullName>
    </recommendedName>
</protein>
<feature type="non-terminal residue" evidence="8">
    <location>
        <position position="1"/>
    </location>
</feature>
<accession>A0A820URX2</accession>
<reference evidence="8" key="1">
    <citation type="submission" date="2021-02" db="EMBL/GenBank/DDBJ databases">
        <authorList>
            <person name="Nowell W R."/>
        </authorList>
    </citation>
    <scope>NUCLEOTIDE SEQUENCE</scope>
</reference>
<evidence type="ECO:0000256" key="4">
    <source>
        <dbReference type="SAM" id="Coils"/>
    </source>
</evidence>
<dbReference type="Pfam" id="PF13202">
    <property type="entry name" value="EF-hand_5"/>
    <property type="match status" value="1"/>
</dbReference>
<feature type="domain" description="EF-hand" evidence="7">
    <location>
        <begin position="432"/>
        <end position="463"/>
    </location>
</feature>
<keyword evidence="2" id="KW-0677">Repeat</keyword>
<feature type="coiled-coil region" evidence="4">
    <location>
        <begin position="109"/>
        <end position="150"/>
    </location>
</feature>
<dbReference type="InterPro" id="IPR002048">
    <property type="entry name" value="EF_hand_dom"/>
</dbReference>
<evidence type="ECO:0000256" key="2">
    <source>
        <dbReference type="ARBA" id="ARBA00022737"/>
    </source>
</evidence>
<keyword evidence="6" id="KW-0472">Membrane</keyword>
<comment type="caution">
    <text evidence="8">The sequence shown here is derived from an EMBL/GenBank/DDBJ whole genome shotgun (WGS) entry which is preliminary data.</text>
</comment>
<evidence type="ECO:0000313" key="8">
    <source>
        <dbReference type="EMBL" id="CAF4489389.1"/>
    </source>
</evidence>
<gene>
    <name evidence="8" type="ORF">TOA249_LOCUS2485</name>
</gene>
<dbReference type="PANTHER" id="PTHR10891">
    <property type="entry name" value="EF-HAND CALCIUM-BINDING DOMAIN CONTAINING PROTEIN"/>
    <property type="match status" value="1"/>
</dbReference>
<dbReference type="SUPFAM" id="SSF47473">
    <property type="entry name" value="EF-hand"/>
    <property type="match status" value="1"/>
</dbReference>
<evidence type="ECO:0000313" key="9">
    <source>
        <dbReference type="Proteomes" id="UP000663838"/>
    </source>
</evidence>
<keyword evidence="3" id="KW-0106">Calcium</keyword>
<keyword evidence="1" id="KW-0479">Metal-binding</keyword>
<evidence type="ECO:0000256" key="5">
    <source>
        <dbReference type="SAM" id="MobiDB-lite"/>
    </source>
</evidence>
<evidence type="ECO:0000256" key="6">
    <source>
        <dbReference type="SAM" id="Phobius"/>
    </source>
</evidence>
<keyword evidence="6" id="KW-1133">Transmembrane helix</keyword>
<evidence type="ECO:0000259" key="7">
    <source>
        <dbReference type="PROSITE" id="PS50222"/>
    </source>
</evidence>
<feature type="domain" description="EF-hand" evidence="7">
    <location>
        <begin position="465"/>
        <end position="500"/>
    </location>
</feature>
<organism evidence="8 9">
    <name type="scientific">Rotaria socialis</name>
    <dbReference type="NCBI Taxonomy" id="392032"/>
    <lineage>
        <taxon>Eukaryota</taxon>
        <taxon>Metazoa</taxon>
        <taxon>Spiralia</taxon>
        <taxon>Gnathifera</taxon>
        <taxon>Rotifera</taxon>
        <taxon>Eurotatoria</taxon>
        <taxon>Bdelloidea</taxon>
        <taxon>Philodinida</taxon>
        <taxon>Philodinidae</taxon>
        <taxon>Rotaria</taxon>
    </lineage>
</organism>
<proteinExistence type="predicted"/>
<evidence type="ECO:0000256" key="1">
    <source>
        <dbReference type="ARBA" id="ARBA00022723"/>
    </source>
</evidence>
<keyword evidence="4" id="KW-0175">Coiled coil</keyword>
<evidence type="ECO:0000256" key="3">
    <source>
        <dbReference type="ARBA" id="ARBA00022837"/>
    </source>
</evidence>
<dbReference type="InterPro" id="IPR018247">
    <property type="entry name" value="EF_Hand_1_Ca_BS"/>
</dbReference>
<dbReference type="GO" id="GO:0005509">
    <property type="term" value="F:calcium ion binding"/>
    <property type="evidence" value="ECO:0007669"/>
    <property type="project" value="InterPro"/>
</dbReference>
<dbReference type="Gene3D" id="1.10.238.10">
    <property type="entry name" value="EF-hand"/>
    <property type="match status" value="1"/>
</dbReference>
<dbReference type="Pfam" id="PF13499">
    <property type="entry name" value="EF-hand_7"/>
    <property type="match status" value="1"/>
</dbReference>
<dbReference type="SMART" id="SM00054">
    <property type="entry name" value="EFh"/>
    <property type="match status" value="3"/>
</dbReference>
<feature type="region of interest" description="Disordered" evidence="5">
    <location>
        <begin position="259"/>
        <end position="279"/>
    </location>
</feature>
<dbReference type="EMBL" id="CAJOBS010000080">
    <property type="protein sequence ID" value="CAF4489389.1"/>
    <property type="molecule type" value="Genomic_DNA"/>
</dbReference>
<name>A0A820URX2_9BILA</name>
<dbReference type="AlphaFoldDB" id="A0A820URX2"/>